<evidence type="ECO:0000313" key="2">
    <source>
        <dbReference type="Proteomes" id="UP000824533"/>
    </source>
</evidence>
<dbReference type="EMBL" id="CM034395">
    <property type="protein sequence ID" value="KAJ0178970.1"/>
    <property type="molecule type" value="Genomic_DNA"/>
</dbReference>
<accession>A0ACC1D593</accession>
<protein>
    <submittedName>
        <fullName evidence="1">Uncharacterized protein</fullName>
    </submittedName>
</protein>
<sequence length="1704" mass="195237">METYNKIQTDINMAISKAKTNFKKSPKDRISKSYVEVRLERLESQWTSFSETHLKILSEIKEAEYNKSSYCSLEVYDVTEELYLDYKTELKETLNKLCKTDVFQNVSQDCAEGSAKSCNIKLPKISIPMFSGQYSEWITFRDLFLSLIHNNNSLDDVQRLQYLKSHLTGEADQLLRNIPICSSNYQISWEQLNNRYNNKKYMATCILKRFMSQKNISVESSASLKELLDTSNDCLNALKNLGIQVETWDIIVIYILSLKLDPESRKLWEAKICEYSDNLPTIEQFNKFLEQRFRSLEFLNNNPSKSTVTKNIPVKTLHVATLSCIFCKSEHKLGNCKKFCNKDVASRRSFVQTKGLCFNCLGSGHAVYACRLPTRCRLCKRKHHSLLHSKDVSISTDSKVEPKQSVDTKATQDDASKSVTNCAATSSSHDLLPTALVKVTSGTGTQVTLRALLDQCSQASYITESAVQLLGLKKHTSHKSSLRLGEDNKGCALTSKYIVYLRLQSMYNPHFVLSVKAHVQKKLTSVLPCNEINFPLWGELKQYNLADPTWKTPGKIDILLSSSVYSKVLKQGLCRGPPGSLIAQDSELGWILSGEVTGKEEHIESCNYLTVEADHNDLIKKFWELEETWVPKKHFTEEEQECEAFFKQTTQRDSEGRYIVRLPFKTATPQCVNGQTKDIALRRFLNLEKRLARDLELKKQYVDVINEYIDLGHIEIIPSDLINKDHVVYLPHHAVIREDKTTSKVRVVFDASTLGRNGVSLNSELMVGPNLQADLRHIIMRWRLHPICIISDIVKMYRQVLISTEHTDYQRILWRQDSKDEIQHLRLLRLTFGTASAPFLAIRTLHQIAHDEGDRFPIAREITLSDFYMDDLMTGCQNISEGKEIYYQMKQLLAKGGFDLQKWKSNNSELMKHMREGKEEGEENLELKTDIVMKILGLTWSREVDEFVYTVKLPPLKIPVTKRSVISHISMLFDPLGWLAPVIIKAKILIQKLWLCGINWDEELPSILLTEWCTYRSELEQLVQYRIPRWLRTYRGDTLELHGFSDASNQAYAAVVYIRVVDQQDDVYSRLVTAKTKVAPIKQVSIPRLELCGAVLVSKLLCEVAEILNIDKKKIYAWTDSTVVLAWLSKHPSNWKTFVANRVSEILTVMDSSQWAHVKSADNPADYASRGLKPAELISNKLWMEGPRWLKNKKIDCRKKIACSTDLEAKAHKVSYVTIDKQSELPVWTRFSTLRKLVRVIAYCRRFMYCKKRSSNSEQFPSWLTAKELNEALIVCIKQCQMQQFRQEIEDLIKTGKVHKKSVLTSLNPFIDNDGLLRVGGRLDRATIDENRKHPIIIPSKSHFTDLLIADAHQKTLHGGPQLMLNYLRSRYWVLNAKNRTKFYVRNCIACVRHAARNSEQLMGQLPKARVTASRPFYQSGLDYAGPINMRTSKGRGHHAYKGYICLFVCMATRAIHLEAVSDLTSDGFLAAFKRFVARRGHCADLYSDNGTNFVGAAKELKKLLAAEKSSVTKEIADWLSDNGTNWHFIPPHAPNFGGLWEAGIKSTKHHLKRVVGNNTLTYEEMATVFENSQDQTALTPGHFLVGEPLVLVPEFNFEQSNLTSLKRWQLTQRMLQDFWRRWSKEYLTQFMNRYKWAYQNPEPAIGDVVLVIEDDLPPARWLYGIITQKHPGLDGITRVVTLKCKGSQIKRPVSKLCILPVSN</sequence>
<keyword evidence="2" id="KW-1185">Reference proteome</keyword>
<evidence type="ECO:0000313" key="1">
    <source>
        <dbReference type="EMBL" id="KAJ0178970.1"/>
    </source>
</evidence>
<gene>
    <name evidence="1" type="ORF">K1T71_005745</name>
</gene>
<reference evidence="1 2" key="1">
    <citation type="journal article" date="2021" name="Front. Genet.">
        <title>Chromosome-Level Genome Assembly Reveals Significant Gene Expansion in the Toll and IMD Signaling Pathways of Dendrolimus kikuchii.</title>
        <authorList>
            <person name="Zhou J."/>
            <person name="Wu P."/>
            <person name="Xiong Z."/>
            <person name="Liu N."/>
            <person name="Zhao N."/>
            <person name="Ji M."/>
            <person name="Qiu Y."/>
            <person name="Yang B."/>
        </authorList>
    </citation>
    <scope>NUCLEOTIDE SEQUENCE [LARGE SCALE GENOMIC DNA]</scope>
    <source>
        <strain evidence="1">Ann1</strain>
    </source>
</reference>
<dbReference type="Proteomes" id="UP000824533">
    <property type="component" value="Linkage Group LG09"/>
</dbReference>
<proteinExistence type="predicted"/>
<organism evidence="1 2">
    <name type="scientific">Dendrolimus kikuchii</name>
    <dbReference type="NCBI Taxonomy" id="765133"/>
    <lineage>
        <taxon>Eukaryota</taxon>
        <taxon>Metazoa</taxon>
        <taxon>Ecdysozoa</taxon>
        <taxon>Arthropoda</taxon>
        <taxon>Hexapoda</taxon>
        <taxon>Insecta</taxon>
        <taxon>Pterygota</taxon>
        <taxon>Neoptera</taxon>
        <taxon>Endopterygota</taxon>
        <taxon>Lepidoptera</taxon>
        <taxon>Glossata</taxon>
        <taxon>Ditrysia</taxon>
        <taxon>Bombycoidea</taxon>
        <taxon>Lasiocampidae</taxon>
        <taxon>Dendrolimus</taxon>
    </lineage>
</organism>
<comment type="caution">
    <text evidence="1">The sequence shown here is derived from an EMBL/GenBank/DDBJ whole genome shotgun (WGS) entry which is preliminary data.</text>
</comment>
<name>A0ACC1D593_9NEOP</name>